<evidence type="ECO:0000313" key="2">
    <source>
        <dbReference type="Proteomes" id="UP000006322"/>
    </source>
</evidence>
<reference evidence="2" key="1">
    <citation type="journal article" date="2014" name="Environ. Microbiol.">
        <title>Comparative genomics of the marine bacterial genus Glaciecola reveals the high degree of genomic diversity and genomic characteristic for cold adaptation.</title>
        <authorList>
            <person name="Qin Q.L."/>
            <person name="Xie B.B."/>
            <person name="Yu Y."/>
            <person name="Shu Y.L."/>
            <person name="Rong J.C."/>
            <person name="Zhang Y.J."/>
            <person name="Zhao D.L."/>
            <person name="Chen X.L."/>
            <person name="Zhang X.Y."/>
            <person name="Chen B."/>
            <person name="Zhou B.C."/>
            <person name="Zhang Y.Z."/>
        </authorList>
    </citation>
    <scope>NUCLEOTIDE SEQUENCE [LARGE SCALE GENOMIC DNA]</scope>
    <source>
        <strain evidence="2">LMG 21857</strain>
    </source>
</reference>
<keyword evidence="2" id="KW-1185">Reference proteome</keyword>
<organism evidence="1 2">
    <name type="scientific">Paraglaciecola polaris LMG 21857</name>
    <dbReference type="NCBI Taxonomy" id="1129793"/>
    <lineage>
        <taxon>Bacteria</taxon>
        <taxon>Pseudomonadati</taxon>
        <taxon>Pseudomonadota</taxon>
        <taxon>Gammaproteobacteria</taxon>
        <taxon>Alteromonadales</taxon>
        <taxon>Alteromonadaceae</taxon>
        <taxon>Paraglaciecola</taxon>
    </lineage>
</organism>
<evidence type="ECO:0000313" key="1">
    <source>
        <dbReference type="EMBL" id="GAC32161.1"/>
    </source>
</evidence>
<name>K6Z7I1_9ALTE</name>
<dbReference type="SUPFAM" id="SSF48371">
    <property type="entry name" value="ARM repeat"/>
    <property type="match status" value="1"/>
</dbReference>
<sequence length="376" mass="41967">MAEPFKNLLNQHVVADMAGHFSRHYEAFDRPAFVAAANKGLESLELKARTEHITQAMILYLPRDFTHAGQILLASLPALQDESPSSGSPESAGISGWAIMTLSHYVALQGQEHFDFSMMLLKEMTKHLSSEFAIRFFILQSAQNTLAIFAKWVSDPDQDVRRLVSEGSRPRLPWAMQLPMFIADPAPVIALLEQLKDDDEEYVRRSVANNLNDIAKDHPELVADIAEQWLKDASKNRQRLVRHACRTLIKNGHKRTLAALGFVPPIIASAKVSVLTKHVIFGEALQFSLALTSNTDTTQALMIDYIVHHQKANGKTTGKVFKWRNSNLTPSTILTIEKKHAIKAITTRVYYAGLHSVEVIVNGISVGRADFELIMP</sequence>
<dbReference type="Gene3D" id="1.25.40.290">
    <property type="entry name" value="ARM repeat domains"/>
    <property type="match status" value="1"/>
</dbReference>
<dbReference type="AlphaFoldDB" id="K6Z7I1"/>
<comment type="caution">
    <text evidence="1">The sequence shown here is derived from an EMBL/GenBank/DDBJ whole genome shotgun (WGS) entry which is preliminary data.</text>
</comment>
<dbReference type="Proteomes" id="UP000006322">
    <property type="component" value="Unassembled WGS sequence"/>
</dbReference>
<accession>K6Z7I1</accession>
<dbReference type="InterPro" id="IPR016024">
    <property type="entry name" value="ARM-type_fold"/>
</dbReference>
<dbReference type="OrthoDB" id="9797162at2"/>
<dbReference type="RefSeq" id="WP_007103960.1">
    <property type="nucleotide sequence ID" value="NZ_BAER01000032.1"/>
</dbReference>
<proteinExistence type="predicted"/>
<gene>
    <name evidence="1" type="ORF">GPLA_1246</name>
</gene>
<dbReference type="EMBL" id="BAER01000032">
    <property type="protein sequence ID" value="GAC32161.1"/>
    <property type="molecule type" value="Genomic_DNA"/>
</dbReference>
<protein>
    <submittedName>
        <fullName evidence="1">HEAT domain containing protein</fullName>
    </submittedName>
</protein>